<evidence type="ECO:0000256" key="2">
    <source>
        <dbReference type="ARBA" id="ARBA00022801"/>
    </source>
</evidence>
<proteinExistence type="inferred from homology"/>
<feature type="non-terminal residue" evidence="3">
    <location>
        <position position="1"/>
    </location>
</feature>
<dbReference type="AlphaFoldDB" id="A0A3B1CHU9"/>
<keyword evidence="2" id="KW-0378">Hydrolase</keyword>
<dbReference type="SUPFAM" id="SSF52972">
    <property type="entry name" value="ITPase-like"/>
    <property type="match status" value="1"/>
</dbReference>
<dbReference type="InterPro" id="IPR029001">
    <property type="entry name" value="ITPase-like_fam"/>
</dbReference>
<comment type="cofactor">
    <cofactor evidence="1">
        <name>a divalent metal cation</name>
        <dbReference type="ChEBI" id="CHEBI:60240"/>
    </cofactor>
</comment>
<sequence length="217" mass="23988">QPLERFPLPFVSMWFIIPDLELILPSASPRRAKLLSEANISFDVRPSHVDESFDPLAPPDENARLVAIRKASEVAKALPHQPTLAADTIVVLDEKVIGKPGDEEDAVRMLVNLSGRGHIVYTGVALIDKSREINWSHVEKSSVFFKMVDRVSIERYVATGEPMDKAGAYAIQGGAKGWIERFEGSETNIIGLPMEPVMAAFKAFGYDFGKGIRLPCR</sequence>
<dbReference type="PANTHER" id="PTHR43213">
    <property type="entry name" value="BIFUNCTIONAL DTTP/UTP PYROPHOSPHATASE/METHYLTRANSFERASE PROTEIN-RELATED"/>
    <property type="match status" value="1"/>
</dbReference>
<accession>A0A3B1CHU9</accession>
<dbReference type="Gene3D" id="3.90.950.10">
    <property type="match status" value="1"/>
</dbReference>
<reference evidence="3" key="1">
    <citation type="submission" date="2018-06" db="EMBL/GenBank/DDBJ databases">
        <authorList>
            <person name="Zhirakovskaya E."/>
        </authorList>
    </citation>
    <scope>NUCLEOTIDE SEQUENCE</scope>
</reference>
<gene>
    <name evidence="3" type="ORF">MNBD_NITROSPINAE02-593</name>
</gene>
<dbReference type="PANTHER" id="PTHR43213:SF5">
    <property type="entry name" value="BIFUNCTIONAL DTTP_UTP PYROPHOSPHATASE_METHYLTRANSFERASE PROTEIN-RELATED"/>
    <property type="match status" value="1"/>
</dbReference>
<dbReference type="HAMAP" id="MF_00528">
    <property type="entry name" value="Maf"/>
    <property type="match status" value="1"/>
</dbReference>
<dbReference type="PIRSF" id="PIRSF006305">
    <property type="entry name" value="Maf"/>
    <property type="match status" value="1"/>
</dbReference>
<dbReference type="NCBIfam" id="TIGR00172">
    <property type="entry name" value="maf"/>
    <property type="match status" value="1"/>
</dbReference>
<evidence type="ECO:0000256" key="1">
    <source>
        <dbReference type="ARBA" id="ARBA00001968"/>
    </source>
</evidence>
<dbReference type="EMBL" id="UOGE01000008">
    <property type="protein sequence ID" value="VAX16357.1"/>
    <property type="molecule type" value="Genomic_DNA"/>
</dbReference>
<evidence type="ECO:0000313" key="3">
    <source>
        <dbReference type="EMBL" id="VAX16357.1"/>
    </source>
</evidence>
<dbReference type="Pfam" id="PF02545">
    <property type="entry name" value="Maf"/>
    <property type="match status" value="1"/>
</dbReference>
<organism evidence="3">
    <name type="scientific">hydrothermal vent metagenome</name>
    <dbReference type="NCBI Taxonomy" id="652676"/>
    <lineage>
        <taxon>unclassified sequences</taxon>
        <taxon>metagenomes</taxon>
        <taxon>ecological metagenomes</taxon>
    </lineage>
</organism>
<name>A0A3B1CHU9_9ZZZZ</name>
<protein>
    <submittedName>
        <fullName evidence="3">Septum formation protein Maf</fullName>
    </submittedName>
</protein>
<dbReference type="InterPro" id="IPR003697">
    <property type="entry name" value="Maf-like"/>
</dbReference>
<dbReference type="CDD" id="cd00555">
    <property type="entry name" value="Maf"/>
    <property type="match status" value="1"/>
</dbReference>
<dbReference type="GO" id="GO:0047429">
    <property type="term" value="F:nucleoside triphosphate diphosphatase activity"/>
    <property type="evidence" value="ECO:0007669"/>
    <property type="project" value="InterPro"/>
</dbReference>